<evidence type="ECO:0000256" key="2">
    <source>
        <dbReference type="SAM" id="SignalP"/>
    </source>
</evidence>
<keyword evidence="4" id="KW-1185">Reference proteome</keyword>
<dbReference type="Proteomes" id="UP001559025">
    <property type="component" value="Unassembled WGS sequence"/>
</dbReference>
<accession>A0ABV3X0D9</accession>
<dbReference type="PROSITE" id="PS51257">
    <property type="entry name" value="PROKAR_LIPOPROTEIN"/>
    <property type="match status" value="1"/>
</dbReference>
<protein>
    <recommendedName>
        <fullName evidence="5">Lipoprotein</fullName>
    </recommendedName>
</protein>
<evidence type="ECO:0000256" key="1">
    <source>
        <dbReference type="SAM" id="MobiDB-lite"/>
    </source>
</evidence>
<proteinExistence type="predicted"/>
<organism evidence="3 4">
    <name type="scientific">Neoaquamicrobium sediminum</name>
    <dbReference type="NCBI Taxonomy" id="1849104"/>
    <lineage>
        <taxon>Bacteria</taxon>
        <taxon>Pseudomonadati</taxon>
        <taxon>Pseudomonadota</taxon>
        <taxon>Alphaproteobacteria</taxon>
        <taxon>Hyphomicrobiales</taxon>
        <taxon>Phyllobacteriaceae</taxon>
        <taxon>Neoaquamicrobium</taxon>
    </lineage>
</organism>
<comment type="caution">
    <text evidence="3">The sequence shown here is derived from an EMBL/GenBank/DDBJ whole genome shotgun (WGS) entry which is preliminary data.</text>
</comment>
<feature type="chain" id="PRO_5046947754" description="Lipoprotein" evidence="2">
    <location>
        <begin position="20"/>
        <end position="127"/>
    </location>
</feature>
<evidence type="ECO:0008006" key="5">
    <source>
        <dbReference type="Google" id="ProtNLM"/>
    </source>
</evidence>
<gene>
    <name evidence="3" type="ORF">V1479_24025</name>
</gene>
<name>A0ABV3X0D9_9HYPH</name>
<reference evidence="3 4" key="1">
    <citation type="submission" date="2024-01" db="EMBL/GenBank/DDBJ databases">
        <title>New evidence supports the origin of RcGTA from prophage.</title>
        <authorList>
            <person name="Xu Y."/>
            <person name="Liu B."/>
            <person name="Chen F."/>
        </authorList>
    </citation>
    <scope>NUCLEOTIDE SEQUENCE [LARGE SCALE GENOMIC DNA]</scope>
    <source>
        <strain evidence="3 4">CBW1107-2</strain>
    </source>
</reference>
<feature type="compositionally biased region" description="Basic and acidic residues" evidence="1">
    <location>
        <begin position="55"/>
        <end position="98"/>
    </location>
</feature>
<evidence type="ECO:0000313" key="3">
    <source>
        <dbReference type="EMBL" id="MEX4010390.1"/>
    </source>
</evidence>
<sequence length="127" mass="14162">MPRLTLKLLPILLLPFAAAGCVSTDDQRAMDAEKCNSFGFQPGTDGFATCMMRQDAQRTADEQRSLDRMEAQERRDRDRQASQRSDDIDTRPSFDRDGNPNFDPDGNYIGCHGIGCEVDNPDDDTDG</sequence>
<keyword evidence="2" id="KW-0732">Signal</keyword>
<dbReference type="EMBL" id="JAZHFV010000012">
    <property type="protein sequence ID" value="MEX4010390.1"/>
    <property type="molecule type" value="Genomic_DNA"/>
</dbReference>
<feature type="signal peptide" evidence="2">
    <location>
        <begin position="1"/>
        <end position="19"/>
    </location>
</feature>
<dbReference type="RefSeq" id="WP_173194570.1">
    <property type="nucleotide sequence ID" value="NZ_JAZHFV010000012.1"/>
</dbReference>
<feature type="region of interest" description="Disordered" evidence="1">
    <location>
        <begin position="53"/>
        <end position="127"/>
    </location>
</feature>
<evidence type="ECO:0000313" key="4">
    <source>
        <dbReference type="Proteomes" id="UP001559025"/>
    </source>
</evidence>